<evidence type="ECO:0000313" key="2">
    <source>
        <dbReference type="EMBL" id="GHF91826.1"/>
    </source>
</evidence>
<organism evidence="2 3">
    <name type="scientific">Amycolatopsis bullii</name>
    <dbReference type="NCBI Taxonomy" id="941987"/>
    <lineage>
        <taxon>Bacteria</taxon>
        <taxon>Bacillati</taxon>
        <taxon>Actinomycetota</taxon>
        <taxon>Actinomycetes</taxon>
        <taxon>Pseudonocardiales</taxon>
        <taxon>Pseudonocardiaceae</taxon>
        <taxon>Amycolatopsis</taxon>
    </lineage>
</organism>
<protein>
    <submittedName>
        <fullName evidence="2">Uncharacterized protein</fullName>
    </submittedName>
</protein>
<dbReference type="Proteomes" id="UP000649955">
    <property type="component" value="Unassembled WGS sequence"/>
</dbReference>
<proteinExistence type="predicted"/>
<accession>A0ABQ3JXH5</accession>
<feature type="chain" id="PRO_5046070219" evidence="1">
    <location>
        <begin position="28"/>
        <end position="265"/>
    </location>
</feature>
<dbReference type="EMBL" id="BNAW01000001">
    <property type="protein sequence ID" value="GHF91826.1"/>
    <property type="molecule type" value="Genomic_DNA"/>
</dbReference>
<dbReference type="RefSeq" id="WP_191306144.1">
    <property type="nucleotide sequence ID" value="NZ_BNAW01000001.1"/>
</dbReference>
<comment type="caution">
    <text evidence="2">The sequence shown here is derived from an EMBL/GenBank/DDBJ whole genome shotgun (WGS) entry which is preliminary data.</text>
</comment>
<reference evidence="3" key="1">
    <citation type="journal article" date="2019" name="Int. J. Syst. Evol. Microbiol.">
        <title>The Global Catalogue of Microorganisms (GCM) 10K type strain sequencing project: providing services to taxonomists for standard genome sequencing and annotation.</title>
        <authorList>
            <consortium name="The Broad Institute Genomics Platform"/>
            <consortium name="The Broad Institute Genome Sequencing Center for Infectious Disease"/>
            <person name="Wu L."/>
            <person name="Ma J."/>
        </authorList>
    </citation>
    <scope>NUCLEOTIDE SEQUENCE [LARGE SCALE GENOMIC DNA]</scope>
    <source>
        <strain evidence="3">CGMCC 4.7680</strain>
    </source>
</reference>
<evidence type="ECO:0000313" key="3">
    <source>
        <dbReference type="Proteomes" id="UP000649955"/>
    </source>
</evidence>
<sequence length="265" mass="27873">MSTLRRLAVAGAFALPLSLVIAGPATAHPLGWPHDSWSSESSSSWAGIGGAGTTDTDEGATWWGHHWSESESAVAGIGGAYVTHNGESGDHGWNRPWHHTAHDGWYGEDDGDCDDYDGHGTGDYDDDDDNIVVHHVVSHPDPVDHDVVRPVYHVVDNDDADDVGYYAEQHSAGIDGATSGHVVSHAGDHHATYDAEKYTAGPFGASSEGAHAVAVPDYAGYHAWYTAAGVGGAAAHSVTSVADATDHDNVWADHDADSDSDYDRG</sequence>
<keyword evidence="1" id="KW-0732">Signal</keyword>
<evidence type="ECO:0000256" key="1">
    <source>
        <dbReference type="SAM" id="SignalP"/>
    </source>
</evidence>
<feature type="signal peptide" evidence="1">
    <location>
        <begin position="1"/>
        <end position="27"/>
    </location>
</feature>
<keyword evidence="3" id="KW-1185">Reference proteome</keyword>
<name>A0ABQ3JXH5_9PSEU</name>
<gene>
    <name evidence="2" type="ORF">GCM10017567_02530</name>
</gene>